<evidence type="ECO:0000313" key="2">
    <source>
        <dbReference type="Proteomes" id="UP000003571"/>
    </source>
</evidence>
<reference evidence="1 2" key="1">
    <citation type="submission" date="2011-09" db="EMBL/GenBank/DDBJ databases">
        <title>The draft genome of Treponema saccharophilum DSM 2985.</title>
        <authorList>
            <consortium name="US DOE Joint Genome Institute (JGI-PGF)"/>
            <person name="Lucas S."/>
            <person name="Copeland A."/>
            <person name="Lapidus A."/>
            <person name="Glavina del Rio T."/>
            <person name="Dalin E."/>
            <person name="Tice H."/>
            <person name="Bruce D."/>
            <person name="Goodwin L."/>
            <person name="Pitluck S."/>
            <person name="Peters L."/>
            <person name="Kyrpides N."/>
            <person name="Mavromatis K."/>
            <person name="Ivanova N."/>
            <person name="Markowitz V."/>
            <person name="Cheng J.-F."/>
            <person name="Hugenholtz P."/>
            <person name="Woyke T."/>
            <person name="Wu D."/>
            <person name="Gronow S."/>
            <person name="Wellnitz S."/>
            <person name="Brambilla E."/>
            <person name="Klenk H.-P."/>
            <person name="Eisen J.A."/>
        </authorList>
    </citation>
    <scope>NUCLEOTIDE SEQUENCE [LARGE SCALE GENOMIC DNA]</scope>
    <source>
        <strain evidence="1 2">DSM 2985</strain>
    </source>
</reference>
<proteinExistence type="predicted"/>
<accession>H7EM47</accession>
<protein>
    <submittedName>
        <fullName evidence="1">Uncharacterized protein</fullName>
    </submittedName>
</protein>
<sequence>MKAKKIIFIALAVILQMALCSHAGVVIGLPVFFAV</sequence>
<organism evidence="1 2">
    <name type="scientific">Treponema saccharophilum DSM 2985</name>
    <dbReference type="NCBI Taxonomy" id="907348"/>
    <lineage>
        <taxon>Bacteria</taxon>
        <taxon>Pseudomonadati</taxon>
        <taxon>Spirochaetota</taxon>
        <taxon>Spirochaetia</taxon>
        <taxon>Spirochaetales</taxon>
        <taxon>Treponemataceae</taxon>
        <taxon>Treponema</taxon>
    </lineage>
</organism>
<name>H7EM47_9SPIR</name>
<gene>
    <name evidence="1" type="ORF">TresaDRAFT_1347</name>
</gene>
<dbReference type="EMBL" id="AGRW01000050">
    <property type="protein sequence ID" value="EIC01455.1"/>
    <property type="molecule type" value="Genomic_DNA"/>
</dbReference>
<comment type="caution">
    <text evidence="1">The sequence shown here is derived from an EMBL/GenBank/DDBJ whole genome shotgun (WGS) entry which is preliminary data.</text>
</comment>
<dbReference type="STRING" id="907348.TresaDRAFT_1347"/>
<dbReference type="AlphaFoldDB" id="H7EM47"/>
<evidence type="ECO:0000313" key="1">
    <source>
        <dbReference type="EMBL" id="EIC01455.1"/>
    </source>
</evidence>
<dbReference type="Proteomes" id="UP000003571">
    <property type="component" value="Unassembled WGS sequence"/>
</dbReference>
<keyword evidence="2" id="KW-1185">Reference proteome</keyword>